<reference evidence="2 3" key="1">
    <citation type="journal article" date="2016" name="Nat. Commun.">
        <title>Thousands of microbial genomes shed light on interconnected biogeochemical processes in an aquifer system.</title>
        <authorList>
            <person name="Anantharaman K."/>
            <person name="Brown C.T."/>
            <person name="Hug L.A."/>
            <person name="Sharon I."/>
            <person name="Castelle C.J."/>
            <person name="Probst A.J."/>
            <person name="Thomas B.C."/>
            <person name="Singh A."/>
            <person name="Wilkins M.J."/>
            <person name="Karaoz U."/>
            <person name="Brodie E.L."/>
            <person name="Williams K.H."/>
            <person name="Hubbard S.S."/>
            <person name="Banfield J.F."/>
        </authorList>
    </citation>
    <scope>NUCLEOTIDE SEQUENCE [LARGE SCALE GENOMIC DNA]</scope>
</reference>
<dbReference type="Proteomes" id="UP000178448">
    <property type="component" value="Unassembled WGS sequence"/>
</dbReference>
<evidence type="ECO:0000313" key="2">
    <source>
        <dbReference type="EMBL" id="OGG04189.1"/>
    </source>
</evidence>
<evidence type="ECO:0000313" key="3">
    <source>
        <dbReference type="Proteomes" id="UP000178448"/>
    </source>
</evidence>
<gene>
    <name evidence="2" type="ORF">A2Z33_03475</name>
</gene>
<name>A0A1F5YVJ0_9BACT</name>
<dbReference type="SUPFAM" id="SSF49503">
    <property type="entry name" value="Cupredoxins"/>
    <property type="match status" value="1"/>
</dbReference>
<dbReference type="InterPro" id="IPR028096">
    <property type="entry name" value="EfeO_Cupredoxin"/>
</dbReference>
<accession>A0A1F5YVJ0</accession>
<protein>
    <recommendedName>
        <fullName evidence="1">EfeO-type cupredoxin-like domain-containing protein</fullName>
    </recommendedName>
</protein>
<dbReference type="Pfam" id="PF13473">
    <property type="entry name" value="Cupredoxin_1"/>
    <property type="match status" value="1"/>
</dbReference>
<evidence type="ECO:0000259" key="1">
    <source>
        <dbReference type="Pfam" id="PF13473"/>
    </source>
</evidence>
<dbReference type="EMBL" id="MFJD01000004">
    <property type="protein sequence ID" value="OGG04189.1"/>
    <property type="molecule type" value="Genomic_DNA"/>
</dbReference>
<organism evidence="2 3">
    <name type="scientific">Candidatus Gottesmanbacteria bacterium RBG_16_52_11</name>
    <dbReference type="NCBI Taxonomy" id="1798374"/>
    <lineage>
        <taxon>Bacteria</taxon>
        <taxon>Candidatus Gottesmaniibacteriota</taxon>
    </lineage>
</organism>
<sequence>MDRIIVTVSGILLIAAIYRFFFGKRETATEAGNALTVIVDGGYKPGIIRISKDKPARLTFLRRDPNPCLDEVVLPDYKIREYLPVGKPVTVILNPPHPVDAKIRCGMNMFHGKIITDE</sequence>
<feature type="domain" description="EfeO-type cupredoxin-like" evidence="1">
    <location>
        <begin position="14"/>
        <end position="115"/>
    </location>
</feature>
<dbReference type="Gene3D" id="2.60.40.420">
    <property type="entry name" value="Cupredoxins - blue copper proteins"/>
    <property type="match status" value="1"/>
</dbReference>
<dbReference type="AlphaFoldDB" id="A0A1F5YVJ0"/>
<comment type="caution">
    <text evidence="2">The sequence shown here is derived from an EMBL/GenBank/DDBJ whole genome shotgun (WGS) entry which is preliminary data.</text>
</comment>
<dbReference type="InterPro" id="IPR008972">
    <property type="entry name" value="Cupredoxin"/>
</dbReference>
<dbReference type="STRING" id="1798374.A2Z33_03475"/>
<proteinExistence type="predicted"/>